<dbReference type="PRINTS" id="PR00411">
    <property type="entry name" value="PNDRDTASEI"/>
</dbReference>
<keyword evidence="3" id="KW-0285">Flavoprotein</keyword>
<evidence type="ECO:0000256" key="3">
    <source>
        <dbReference type="ARBA" id="ARBA00022630"/>
    </source>
</evidence>
<evidence type="ECO:0000256" key="8">
    <source>
        <dbReference type="SAM" id="Phobius"/>
    </source>
</evidence>
<evidence type="ECO:0000256" key="7">
    <source>
        <dbReference type="ARBA" id="ARBA00047599"/>
    </source>
</evidence>
<dbReference type="PANTHER" id="PTHR43706:SF47">
    <property type="entry name" value="EXTERNAL NADH-UBIQUINONE OXIDOREDUCTASE 1, MITOCHONDRIAL-RELATED"/>
    <property type="match status" value="1"/>
</dbReference>
<keyword evidence="5 10" id="KW-0560">Oxidoreductase</keyword>
<dbReference type="PANTHER" id="PTHR43706">
    <property type="entry name" value="NADH DEHYDROGENASE"/>
    <property type="match status" value="1"/>
</dbReference>
<evidence type="ECO:0000313" key="10">
    <source>
        <dbReference type="EMBL" id="CAH1856989.1"/>
    </source>
</evidence>
<dbReference type="InterPro" id="IPR045024">
    <property type="entry name" value="NDH-2"/>
</dbReference>
<dbReference type="SUPFAM" id="SSF51905">
    <property type="entry name" value="FAD/NAD(P)-binding domain"/>
    <property type="match status" value="2"/>
</dbReference>
<feature type="transmembrane region" description="Helical" evidence="8">
    <location>
        <begin position="490"/>
        <end position="515"/>
    </location>
</feature>
<keyword evidence="4" id="KW-0274">FAD</keyword>
<keyword evidence="11" id="KW-1185">Reference proteome</keyword>
<dbReference type="RefSeq" id="WP_248706739.1">
    <property type="nucleotide sequence ID" value="NZ_CAKOET010000006.1"/>
</dbReference>
<feature type="domain" description="FAD/NAD(P)-binding" evidence="9">
    <location>
        <begin position="5"/>
        <end position="327"/>
    </location>
</feature>
<keyword evidence="8" id="KW-0472">Membrane</keyword>
<sequence length="558" mass="61567">MTKKNIIVVGAGFGGVFATKKLAKKLRAKKDYNIILIDKHSYMTYMTELHEVAAQRVKPGHVQEDLEHLFAHDTNVELVTAEVESIDKDNKTITTTRGTLPYEKLIISVGGQSNDFGTPGVKEFGFELWSMEESLRIRQQIENIVAQGAAESDPKRREQLLTIAVVGSGFTGAELMGEFIDQRKVLAQTYKLDESEIKLVLLEAGDAILRMLSDRRLADKAYQYMVNNGVDLRMNSKVTGVDENGVIFDDGSTLPTKSLIWTAGVKAKSAVAGWGFKTGRGGRIEVDDYMHAINDDEQVNKDIYAAGDTISYVDEKTGPVPQTVEGAENAAKTASNNILNDLGLVVDAKTFGDLVKYHGYAVSIGSHYTVASLIKNWNFSGFFASLAKHGINLYFYSQIRSGYSIFHYMLDEFFRTADGRNPFRGTVSRQGNVLWATPLRIFLGIFWILAAVESLGHLGNFYWQGGLASFLEIIAGAGLLIGLFTWSAGFLSILLALAAWIFNGFDISQLFIIFGSLAVMNGSGRGFGVDFFAVPLLQKIFGKAWYGQSKSQYDDLDK</sequence>
<comment type="similarity">
    <text evidence="1">Belongs to the NADH dehydrogenase family.</text>
</comment>
<dbReference type="EMBL" id="CAKOEU010000008">
    <property type="protein sequence ID" value="CAH1856989.1"/>
    <property type="molecule type" value="Genomic_DNA"/>
</dbReference>
<evidence type="ECO:0000256" key="4">
    <source>
        <dbReference type="ARBA" id="ARBA00022827"/>
    </source>
</evidence>
<evidence type="ECO:0000256" key="6">
    <source>
        <dbReference type="ARBA" id="ARBA00023027"/>
    </source>
</evidence>
<keyword evidence="8" id="KW-0812">Transmembrane</keyword>
<keyword evidence="6" id="KW-0520">NAD</keyword>
<dbReference type="InterPro" id="IPR036188">
    <property type="entry name" value="FAD/NAD-bd_sf"/>
</dbReference>
<dbReference type="GO" id="GO:0016491">
    <property type="term" value="F:oxidoreductase activity"/>
    <property type="evidence" value="ECO:0007669"/>
    <property type="project" value="UniProtKB-KW"/>
</dbReference>
<keyword evidence="8" id="KW-1133">Transmembrane helix</keyword>
<evidence type="ECO:0000313" key="11">
    <source>
        <dbReference type="Proteomes" id="UP000838102"/>
    </source>
</evidence>
<evidence type="ECO:0000259" key="9">
    <source>
        <dbReference type="Pfam" id="PF07992"/>
    </source>
</evidence>
<name>A0ABN8HI40_9LACO</name>
<evidence type="ECO:0000256" key="5">
    <source>
        <dbReference type="ARBA" id="ARBA00023002"/>
    </source>
</evidence>
<comment type="catalytic activity">
    <reaction evidence="7">
        <text>a quinone + NADH + H(+) = a quinol + NAD(+)</text>
        <dbReference type="Rhea" id="RHEA:46160"/>
        <dbReference type="ChEBI" id="CHEBI:15378"/>
        <dbReference type="ChEBI" id="CHEBI:24646"/>
        <dbReference type="ChEBI" id="CHEBI:57540"/>
        <dbReference type="ChEBI" id="CHEBI:57945"/>
        <dbReference type="ChEBI" id="CHEBI:132124"/>
        <dbReference type="EC" id="1.6.5.9"/>
    </reaction>
</comment>
<organism evidence="10 11">
    <name type="scientific">Convivina praedatoris</name>
    <dbReference type="NCBI Taxonomy" id="2880963"/>
    <lineage>
        <taxon>Bacteria</taxon>
        <taxon>Bacillati</taxon>
        <taxon>Bacillota</taxon>
        <taxon>Bacilli</taxon>
        <taxon>Lactobacillales</taxon>
        <taxon>Lactobacillaceae</taxon>
        <taxon>Convivina</taxon>
    </lineage>
</organism>
<dbReference type="Gene3D" id="3.50.50.100">
    <property type="match status" value="1"/>
</dbReference>
<dbReference type="EC" id="1.6.5.9" evidence="2"/>
<accession>A0ABN8HI40</accession>
<gene>
    <name evidence="10" type="primary">norW</name>
    <name evidence="10" type="ORF">LMG032447_01414</name>
</gene>
<dbReference type="Proteomes" id="UP000838102">
    <property type="component" value="Unassembled WGS sequence"/>
</dbReference>
<dbReference type="PRINTS" id="PR00368">
    <property type="entry name" value="FADPNR"/>
</dbReference>
<feature type="transmembrane region" description="Helical" evidence="8">
    <location>
        <begin position="433"/>
        <end position="452"/>
    </location>
</feature>
<protein>
    <recommendedName>
        <fullName evidence="2">NADH:ubiquinone reductase (non-electrogenic)</fullName>
        <ecNumber evidence="2">1.6.5.9</ecNumber>
    </recommendedName>
</protein>
<dbReference type="InterPro" id="IPR023753">
    <property type="entry name" value="FAD/NAD-binding_dom"/>
</dbReference>
<reference evidence="10" key="1">
    <citation type="submission" date="2022-03" db="EMBL/GenBank/DDBJ databases">
        <authorList>
            <person name="Hettiarachchi G."/>
        </authorList>
    </citation>
    <scope>NUCLEOTIDE SEQUENCE</scope>
    <source>
        <strain evidence="10">LMG 32447</strain>
    </source>
</reference>
<evidence type="ECO:0000256" key="1">
    <source>
        <dbReference type="ARBA" id="ARBA00005272"/>
    </source>
</evidence>
<evidence type="ECO:0000256" key="2">
    <source>
        <dbReference type="ARBA" id="ARBA00012637"/>
    </source>
</evidence>
<feature type="transmembrane region" description="Helical" evidence="8">
    <location>
        <begin position="461"/>
        <end position="484"/>
    </location>
</feature>
<comment type="caution">
    <text evidence="10">The sequence shown here is derived from an EMBL/GenBank/DDBJ whole genome shotgun (WGS) entry which is preliminary data.</text>
</comment>
<dbReference type="Pfam" id="PF07992">
    <property type="entry name" value="Pyr_redox_2"/>
    <property type="match status" value="1"/>
</dbReference>
<proteinExistence type="inferred from homology"/>